<dbReference type="InterPro" id="IPR036396">
    <property type="entry name" value="Cyt_P450_sf"/>
</dbReference>
<dbReference type="InterPro" id="IPR017972">
    <property type="entry name" value="Cyt_P450_CS"/>
</dbReference>
<proteinExistence type="inferred from homology"/>
<sequence length="514" mass="57761">MDDLTFLVLCGVLAGVVFASLRKTFRDPKLNEIPVVGTSGFLSSYRDALNFLHNAPELIQRGYDLYPEGIFRVSRLFRYEYVVCGPRLIKDLGAASEHVVSFTEGVEETVQAKYTMGRDLTDKPYHLNAVRTSLTRNLHVRFPDVRDEIVCAFDDVLQLQGSEWKSLPVLPTLMAIVARVSNRLFVGLPLCRNQAYLANNVAYTLDVMRSANKIILYPPFLRPLVGPIISSKNQSYARALEFLGPLIEERLEKEKELGQDWEGKPNDFISWMLDIAEGDQLAAGPLTLRILSINMAAIHTTSMAFTQALFDLTTHPEYLLPMREEAERVIKEEGWTKAALNSMVKIDSFLRESQRINTNGPIGMTRKVVAKEGFRFSNGVVLPQGAYVTVAAKPTHYDNANYENAATFDGFRFAREREAHMASAHVQEHSDSQGQDFFKRQMISTGVDHLPFGTGKHACPGRFFAATELKAIMAHIVLTYDIKAEVEGVRPPDNVFGTRITPNATGRVHFRKRQ</sequence>
<name>A0AAD6ZLA5_9AGAR</name>
<dbReference type="AlphaFoldDB" id="A0AAD6ZLA5"/>
<evidence type="ECO:0000256" key="3">
    <source>
        <dbReference type="ARBA" id="ARBA00022723"/>
    </source>
</evidence>
<keyword evidence="7" id="KW-0503">Monooxygenase</keyword>
<comment type="cofactor">
    <cofactor evidence="1 6">
        <name>heme</name>
        <dbReference type="ChEBI" id="CHEBI:30413"/>
    </cofactor>
</comment>
<organism evidence="8 9">
    <name type="scientific">Mycena albidolilacea</name>
    <dbReference type="NCBI Taxonomy" id="1033008"/>
    <lineage>
        <taxon>Eukaryota</taxon>
        <taxon>Fungi</taxon>
        <taxon>Dikarya</taxon>
        <taxon>Basidiomycota</taxon>
        <taxon>Agaricomycotina</taxon>
        <taxon>Agaricomycetes</taxon>
        <taxon>Agaricomycetidae</taxon>
        <taxon>Agaricales</taxon>
        <taxon>Marasmiineae</taxon>
        <taxon>Mycenaceae</taxon>
        <taxon>Mycena</taxon>
    </lineage>
</organism>
<evidence type="ECO:0000256" key="2">
    <source>
        <dbReference type="ARBA" id="ARBA00010617"/>
    </source>
</evidence>
<protein>
    <submittedName>
        <fullName evidence="8">Cytochrome P450</fullName>
    </submittedName>
</protein>
<dbReference type="PROSITE" id="PS00086">
    <property type="entry name" value="CYTOCHROME_P450"/>
    <property type="match status" value="1"/>
</dbReference>
<dbReference type="PRINTS" id="PR00463">
    <property type="entry name" value="EP450I"/>
</dbReference>
<feature type="binding site" description="axial binding residue" evidence="6">
    <location>
        <position position="459"/>
    </location>
    <ligand>
        <name>heme</name>
        <dbReference type="ChEBI" id="CHEBI:30413"/>
    </ligand>
    <ligandPart>
        <name>Fe</name>
        <dbReference type="ChEBI" id="CHEBI:18248"/>
    </ligandPart>
</feature>
<keyword evidence="6 7" id="KW-0349">Heme</keyword>
<keyword evidence="4 7" id="KW-0560">Oxidoreductase</keyword>
<accession>A0AAD6ZLA5</accession>
<comment type="caution">
    <text evidence="8">The sequence shown here is derived from an EMBL/GenBank/DDBJ whole genome shotgun (WGS) entry which is preliminary data.</text>
</comment>
<evidence type="ECO:0000313" key="9">
    <source>
        <dbReference type="Proteomes" id="UP001218218"/>
    </source>
</evidence>
<dbReference type="SUPFAM" id="SSF48264">
    <property type="entry name" value="Cytochrome P450"/>
    <property type="match status" value="1"/>
</dbReference>
<dbReference type="EMBL" id="JARIHO010000040">
    <property type="protein sequence ID" value="KAJ7328079.1"/>
    <property type="molecule type" value="Genomic_DNA"/>
</dbReference>
<dbReference type="GO" id="GO:0020037">
    <property type="term" value="F:heme binding"/>
    <property type="evidence" value="ECO:0007669"/>
    <property type="project" value="InterPro"/>
</dbReference>
<evidence type="ECO:0000256" key="7">
    <source>
        <dbReference type="RuleBase" id="RU000461"/>
    </source>
</evidence>
<evidence type="ECO:0000256" key="4">
    <source>
        <dbReference type="ARBA" id="ARBA00023002"/>
    </source>
</evidence>
<dbReference type="PANTHER" id="PTHR46206">
    <property type="entry name" value="CYTOCHROME P450"/>
    <property type="match status" value="1"/>
</dbReference>
<evidence type="ECO:0000256" key="1">
    <source>
        <dbReference type="ARBA" id="ARBA00001971"/>
    </source>
</evidence>
<reference evidence="8" key="1">
    <citation type="submission" date="2023-03" db="EMBL/GenBank/DDBJ databases">
        <title>Massive genome expansion in bonnet fungi (Mycena s.s.) driven by repeated elements and novel gene families across ecological guilds.</title>
        <authorList>
            <consortium name="Lawrence Berkeley National Laboratory"/>
            <person name="Harder C.B."/>
            <person name="Miyauchi S."/>
            <person name="Viragh M."/>
            <person name="Kuo A."/>
            <person name="Thoen E."/>
            <person name="Andreopoulos B."/>
            <person name="Lu D."/>
            <person name="Skrede I."/>
            <person name="Drula E."/>
            <person name="Henrissat B."/>
            <person name="Morin E."/>
            <person name="Kohler A."/>
            <person name="Barry K."/>
            <person name="LaButti K."/>
            <person name="Morin E."/>
            <person name="Salamov A."/>
            <person name="Lipzen A."/>
            <person name="Mereny Z."/>
            <person name="Hegedus B."/>
            <person name="Baldrian P."/>
            <person name="Stursova M."/>
            <person name="Weitz H."/>
            <person name="Taylor A."/>
            <person name="Grigoriev I.V."/>
            <person name="Nagy L.G."/>
            <person name="Martin F."/>
            <person name="Kauserud H."/>
        </authorList>
    </citation>
    <scope>NUCLEOTIDE SEQUENCE</scope>
    <source>
        <strain evidence="8">CBHHK002</strain>
    </source>
</reference>
<keyword evidence="5 6" id="KW-0408">Iron</keyword>
<keyword evidence="9" id="KW-1185">Reference proteome</keyword>
<dbReference type="GO" id="GO:0016705">
    <property type="term" value="F:oxidoreductase activity, acting on paired donors, with incorporation or reduction of molecular oxygen"/>
    <property type="evidence" value="ECO:0007669"/>
    <property type="project" value="InterPro"/>
</dbReference>
<dbReference type="Gene3D" id="1.10.630.10">
    <property type="entry name" value="Cytochrome P450"/>
    <property type="match status" value="1"/>
</dbReference>
<dbReference type="GO" id="GO:0004497">
    <property type="term" value="F:monooxygenase activity"/>
    <property type="evidence" value="ECO:0007669"/>
    <property type="project" value="UniProtKB-KW"/>
</dbReference>
<dbReference type="Proteomes" id="UP001218218">
    <property type="component" value="Unassembled WGS sequence"/>
</dbReference>
<keyword evidence="3 6" id="KW-0479">Metal-binding</keyword>
<evidence type="ECO:0000256" key="6">
    <source>
        <dbReference type="PIRSR" id="PIRSR602401-1"/>
    </source>
</evidence>
<dbReference type="Pfam" id="PF00067">
    <property type="entry name" value="p450"/>
    <property type="match status" value="1"/>
</dbReference>
<dbReference type="InterPro" id="IPR002401">
    <property type="entry name" value="Cyt_P450_E_grp-I"/>
</dbReference>
<dbReference type="CDD" id="cd11041">
    <property type="entry name" value="CYP503A1-like"/>
    <property type="match status" value="1"/>
</dbReference>
<gene>
    <name evidence="8" type="ORF">DFH08DRAFT_331504</name>
</gene>
<comment type="similarity">
    <text evidence="2 7">Belongs to the cytochrome P450 family.</text>
</comment>
<dbReference type="GO" id="GO:0005506">
    <property type="term" value="F:iron ion binding"/>
    <property type="evidence" value="ECO:0007669"/>
    <property type="project" value="InterPro"/>
</dbReference>
<evidence type="ECO:0000256" key="5">
    <source>
        <dbReference type="ARBA" id="ARBA00023004"/>
    </source>
</evidence>
<dbReference type="InterPro" id="IPR001128">
    <property type="entry name" value="Cyt_P450"/>
</dbReference>
<evidence type="ECO:0000313" key="8">
    <source>
        <dbReference type="EMBL" id="KAJ7328079.1"/>
    </source>
</evidence>